<name>A0A4Z0A5U1_9AGAM</name>
<dbReference type="InterPro" id="IPR036047">
    <property type="entry name" value="F-box-like_dom_sf"/>
</dbReference>
<proteinExistence type="predicted"/>
<keyword evidence="4" id="KW-1185">Reference proteome</keyword>
<dbReference type="OrthoDB" id="3219769at2759"/>
<sequence>MESPTCEEYVNSDAEAFWSAFVLPRVILIEGTTSRHRTGSKARAQQMLDNELSAMHLAMCCLRTRRNALSPISALPAEVLVHIFEFCAAIYPPAPYKEQHLGWIEVTHVCRLWRDTAIQLSSLWSNIYFRLGSQWAEVMLARAKTAPINLRKDVSVASQRSLDLISEHIPRARELSLIGPINVIKSIIFTSPPPSEILKAIELRPDNVSGLDIPSTNFELPGAIVGSRLPSLRRLALRAFWIPWSAPILCGLTHLEMQLHRPRNPADDGYLNSSHEKIFCALMNMPGLETLILMHCFPPGPWKDGGSDVLQLPRLKVLQLEGSSAACFGIPKRLLVPPSCQVQLRCSDYAIHTTEIVPFLIAYASASADLPLWHTLSINADYDRLFTRLRMWRLCDALEGTVQFNPETNADLIISFYSPEPSLGPLIPLCQALPLRNILTVCIDYTLVLDPEVRDWVDILGQCKELQAASISAEPAPTSFFTALSMTTDCKPAAGLQTSGQEQLFLGKLAVLELTDVDFRFWQSEDSGDALHSLLIRSLTNRQRAKAALMLDIGLLWCSIKEEWVDDLRKVAIVTWDGREGECGFDGDQEWDNSGEDEDGDEDEDEW</sequence>
<dbReference type="AlphaFoldDB" id="A0A4Z0A5U1"/>
<feature type="domain" description="F-box" evidence="2">
    <location>
        <begin position="72"/>
        <end position="130"/>
    </location>
</feature>
<evidence type="ECO:0000313" key="4">
    <source>
        <dbReference type="Proteomes" id="UP000298061"/>
    </source>
</evidence>
<dbReference type="Pfam" id="PF12937">
    <property type="entry name" value="F-box-like"/>
    <property type="match status" value="1"/>
</dbReference>
<accession>A0A4Z0A5U1</accession>
<dbReference type="EMBL" id="SFCI01000183">
    <property type="protein sequence ID" value="TFY81697.1"/>
    <property type="molecule type" value="Genomic_DNA"/>
</dbReference>
<dbReference type="InterPro" id="IPR001810">
    <property type="entry name" value="F-box_dom"/>
</dbReference>
<feature type="compositionally biased region" description="Acidic residues" evidence="1">
    <location>
        <begin position="583"/>
        <end position="607"/>
    </location>
</feature>
<feature type="region of interest" description="Disordered" evidence="1">
    <location>
        <begin position="581"/>
        <end position="607"/>
    </location>
</feature>
<reference evidence="3 4" key="1">
    <citation type="submission" date="2019-02" db="EMBL/GenBank/DDBJ databases">
        <title>Genome sequencing of the rare red list fungi Hericium alpestre (H. flagellum).</title>
        <authorList>
            <person name="Buettner E."/>
            <person name="Kellner H."/>
        </authorList>
    </citation>
    <scope>NUCLEOTIDE SEQUENCE [LARGE SCALE GENOMIC DNA]</scope>
    <source>
        <strain evidence="3 4">DSM 108284</strain>
    </source>
</reference>
<evidence type="ECO:0000256" key="1">
    <source>
        <dbReference type="SAM" id="MobiDB-lite"/>
    </source>
</evidence>
<organism evidence="3 4">
    <name type="scientific">Hericium alpestre</name>
    <dbReference type="NCBI Taxonomy" id="135208"/>
    <lineage>
        <taxon>Eukaryota</taxon>
        <taxon>Fungi</taxon>
        <taxon>Dikarya</taxon>
        <taxon>Basidiomycota</taxon>
        <taxon>Agaricomycotina</taxon>
        <taxon>Agaricomycetes</taxon>
        <taxon>Russulales</taxon>
        <taxon>Hericiaceae</taxon>
        <taxon>Hericium</taxon>
    </lineage>
</organism>
<protein>
    <recommendedName>
        <fullName evidence="2">F-box domain-containing protein</fullName>
    </recommendedName>
</protein>
<comment type="caution">
    <text evidence="3">The sequence shown here is derived from an EMBL/GenBank/DDBJ whole genome shotgun (WGS) entry which is preliminary data.</text>
</comment>
<evidence type="ECO:0000313" key="3">
    <source>
        <dbReference type="EMBL" id="TFY81697.1"/>
    </source>
</evidence>
<dbReference type="Proteomes" id="UP000298061">
    <property type="component" value="Unassembled WGS sequence"/>
</dbReference>
<dbReference type="STRING" id="135208.A0A4Z0A5U1"/>
<dbReference type="SUPFAM" id="SSF81383">
    <property type="entry name" value="F-box domain"/>
    <property type="match status" value="1"/>
</dbReference>
<evidence type="ECO:0000259" key="2">
    <source>
        <dbReference type="Pfam" id="PF12937"/>
    </source>
</evidence>
<gene>
    <name evidence="3" type="ORF">EWM64_g2316</name>
</gene>
<dbReference type="Gene3D" id="1.20.1280.50">
    <property type="match status" value="1"/>
</dbReference>